<organism evidence="2 3">
    <name type="scientific">Elsinoe ampelina</name>
    <dbReference type="NCBI Taxonomy" id="302913"/>
    <lineage>
        <taxon>Eukaryota</taxon>
        <taxon>Fungi</taxon>
        <taxon>Dikarya</taxon>
        <taxon>Ascomycota</taxon>
        <taxon>Pezizomycotina</taxon>
        <taxon>Dothideomycetes</taxon>
        <taxon>Dothideomycetidae</taxon>
        <taxon>Myriangiales</taxon>
        <taxon>Elsinoaceae</taxon>
        <taxon>Elsinoe</taxon>
    </lineage>
</organism>
<dbReference type="AlphaFoldDB" id="A0A6A6GAJ8"/>
<keyword evidence="1" id="KW-0812">Transmembrane</keyword>
<feature type="transmembrane region" description="Helical" evidence="1">
    <location>
        <begin position="12"/>
        <end position="31"/>
    </location>
</feature>
<protein>
    <submittedName>
        <fullName evidence="2">Uncharacterized protein</fullName>
    </submittedName>
</protein>
<sequence>MSLKTTYEFYYLVAYIVDNLSIVTTLSINTYRPVLVLRSRRYSSEAIAYSKKINTNIDRATKDYLENLTDSSKTVIAKNTAIDTSEDKITLMYTKLLVITRSRSYIRAIVVIEGAVVVASVTVYLTIAESKEKDIEEALEDKEEATYRTKG</sequence>
<proteinExistence type="predicted"/>
<evidence type="ECO:0000256" key="1">
    <source>
        <dbReference type="SAM" id="Phobius"/>
    </source>
</evidence>
<accession>A0A6A6GAJ8</accession>
<dbReference type="Proteomes" id="UP000799538">
    <property type="component" value="Unassembled WGS sequence"/>
</dbReference>
<gene>
    <name evidence="2" type="ORF">BDZ85DRAFT_250617</name>
</gene>
<evidence type="ECO:0000313" key="3">
    <source>
        <dbReference type="Proteomes" id="UP000799538"/>
    </source>
</evidence>
<name>A0A6A6GAJ8_9PEZI</name>
<evidence type="ECO:0000313" key="2">
    <source>
        <dbReference type="EMBL" id="KAF2222761.1"/>
    </source>
</evidence>
<keyword evidence="1" id="KW-0472">Membrane</keyword>
<keyword evidence="1" id="KW-1133">Transmembrane helix</keyword>
<keyword evidence="3" id="KW-1185">Reference proteome</keyword>
<feature type="transmembrane region" description="Helical" evidence="1">
    <location>
        <begin position="105"/>
        <end position="127"/>
    </location>
</feature>
<reference evidence="3" key="1">
    <citation type="journal article" date="2020" name="Stud. Mycol.">
        <title>101 Dothideomycetes genomes: A test case for predicting lifestyles and emergence of pathogens.</title>
        <authorList>
            <person name="Haridas S."/>
            <person name="Albert R."/>
            <person name="Binder M."/>
            <person name="Bloem J."/>
            <person name="LaButti K."/>
            <person name="Salamov A."/>
            <person name="Andreopoulos B."/>
            <person name="Baker S."/>
            <person name="Barry K."/>
            <person name="Bills G."/>
            <person name="Bluhm B."/>
            <person name="Cannon C."/>
            <person name="Castanera R."/>
            <person name="Culley D."/>
            <person name="Daum C."/>
            <person name="Ezra D."/>
            <person name="Gonzalez J."/>
            <person name="Henrissat B."/>
            <person name="Kuo A."/>
            <person name="Liang C."/>
            <person name="Lipzen A."/>
            <person name="Lutzoni F."/>
            <person name="Magnuson J."/>
            <person name="Mondo S."/>
            <person name="Nolan M."/>
            <person name="Ohm R."/>
            <person name="Pangilinan J."/>
            <person name="Park H.-J."/>
            <person name="Ramirez L."/>
            <person name="Alfaro M."/>
            <person name="Sun H."/>
            <person name="Tritt A."/>
            <person name="Yoshinaga Y."/>
            <person name="Zwiers L.-H."/>
            <person name="Turgeon B."/>
            <person name="Goodwin S."/>
            <person name="Spatafora J."/>
            <person name="Crous P."/>
            <person name="Grigoriev I."/>
        </authorList>
    </citation>
    <scope>NUCLEOTIDE SEQUENCE [LARGE SCALE GENOMIC DNA]</scope>
    <source>
        <strain evidence="3">CECT 20119</strain>
    </source>
</reference>
<dbReference type="EMBL" id="ML992508">
    <property type="protein sequence ID" value="KAF2222761.1"/>
    <property type="molecule type" value="Genomic_DNA"/>
</dbReference>